<proteinExistence type="predicted"/>
<dbReference type="EMBL" id="AP025739">
    <property type="protein sequence ID" value="BDI33011.1"/>
    <property type="molecule type" value="Genomic_DNA"/>
</dbReference>
<comment type="subunit">
    <text evidence="2">Interacts with COX5B; this interaction may contribute to localize PYROXD2 to the inner face of the inner mitochondrial membrane.</text>
</comment>
<name>A0A9N7QFZ9_9BACT</name>
<evidence type="ECO:0000259" key="4">
    <source>
        <dbReference type="Pfam" id="PF01593"/>
    </source>
</evidence>
<feature type="domain" description="Amine oxidase" evidence="4">
    <location>
        <begin position="36"/>
        <end position="528"/>
    </location>
</feature>
<sequence>MNSAGRFLLLAPDLWYNPPMPSPTYDVIVVGAGHNGLVCACYLQRFGYRVLVVERRPIVGGAVCTEEIWPGYKIDIGSSVHIMIHQTPIVKDLELARYGLSYIEMDPWAAFPMRDGRAICFHRDVDRTCASIAQVSRRDAAAYKDFITRWAPVARGVFRAFQEPPTMANFGRHVIMAKSPGRNTSDTLRMILSGYGRLLHETFESTEMRAALGWLAAQSGPPPTEIGSGPFAGWHAALHETGAWRARGGSGALTAAMRRAFEAQAGEVLTDAPVEQILVENGRAVGVEAGGQTYRAKAVVSACHLMTTMRTLLAPEHIPEDLKRRLDALNVGNGFGMTVRCAASELPDYGAGQPHDVHQGMQLLCPTPEYLMDAYADYVGGRPSKKPPVLAMTFSALDPTLAPAGKHIVQLWSQYFPYDRRDGRSWDDAREEVADSICETLYDHAPNMRGAIEKRFIQTPLDLERTLGLLRGNVMHLEMSLDQMFAFRPLPELSEYQSHIPGLFLTGASTHPGGGVFGASGASAARVVRKALGRR</sequence>
<evidence type="ECO:0000256" key="2">
    <source>
        <dbReference type="ARBA" id="ARBA00038825"/>
    </source>
</evidence>
<comment type="function">
    <text evidence="1">Probable oxidoreductase that may play a role as regulator of mitochondrial function.</text>
</comment>
<keyword evidence="6" id="KW-1185">Reference proteome</keyword>
<dbReference type="SUPFAM" id="SSF51905">
    <property type="entry name" value="FAD/NAD(P)-binding domain"/>
    <property type="match status" value="1"/>
</dbReference>
<dbReference type="AlphaFoldDB" id="A0A9N7QFZ9"/>
<gene>
    <name evidence="5" type="ORF">CCAX7_50620</name>
</gene>
<dbReference type="PANTHER" id="PTHR10668">
    <property type="entry name" value="PHYTOENE DEHYDROGENASE"/>
    <property type="match status" value="1"/>
</dbReference>
<dbReference type="GO" id="GO:0016491">
    <property type="term" value="F:oxidoreductase activity"/>
    <property type="evidence" value="ECO:0007669"/>
    <property type="project" value="InterPro"/>
</dbReference>
<dbReference type="Pfam" id="PF01593">
    <property type="entry name" value="Amino_oxidase"/>
    <property type="match status" value="1"/>
</dbReference>
<evidence type="ECO:0000313" key="6">
    <source>
        <dbReference type="Proteomes" id="UP000287394"/>
    </source>
</evidence>
<dbReference type="KEGG" id="ccot:CCAX7_50620"/>
<dbReference type="Gene3D" id="3.50.50.60">
    <property type="entry name" value="FAD/NAD(P)-binding domain"/>
    <property type="match status" value="2"/>
</dbReference>
<dbReference type="Proteomes" id="UP000287394">
    <property type="component" value="Chromosome"/>
</dbReference>
<evidence type="ECO:0000313" key="5">
    <source>
        <dbReference type="EMBL" id="BDI33011.1"/>
    </source>
</evidence>
<protein>
    <recommendedName>
        <fullName evidence="3">Pyridine nucleotide-disulfide oxidoreductase domain-containing protein 2</fullName>
    </recommendedName>
</protein>
<accession>A0A9N7QFZ9</accession>
<reference evidence="5 6" key="1">
    <citation type="journal article" date="2019" name="Int. J. Syst. Evol. Microbiol.">
        <title>Capsulimonas corticalis gen. nov., sp. nov., an aerobic capsulated bacterium, of a novel bacterial order, Capsulimonadales ord. nov., of the class Armatimonadia of the phylum Armatimonadetes.</title>
        <authorList>
            <person name="Li J."/>
            <person name="Kudo C."/>
            <person name="Tonouchi A."/>
        </authorList>
    </citation>
    <scope>NUCLEOTIDE SEQUENCE [LARGE SCALE GENOMIC DNA]</scope>
    <source>
        <strain evidence="5 6">AX-7</strain>
    </source>
</reference>
<evidence type="ECO:0000256" key="3">
    <source>
        <dbReference type="ARBA" id="ARBA00040298"/>
    </source>
</evidence>
<organism evidence="5 6">
    <name type="scientific">Capsulimonas corticalis</name>
    <dbReference type="NCBI Taxonomy" id="2219043"/>
    <lineage>
        <taxon>Bacteria</taxon>
        <taxon>Bacillati</taxon>
        <taxon>Armatimonadota</taxon>
        <taxon>Armatimonadia</taxon>
        <taxon>Capsulimonadales</taxon>
        <taxon>Capsulimonadaceae</taxon>
        <taxon>Capsulimonas</taxon>
    </lineage>
</organism>
<dbReference type="GO" id="GO:0005829">
    <property type="term" value="C:cytosol"/>
    <property type="evidence" value="ECO:0007669"/>
    <property type="project" value="TreeGrafter"/>
</dbReference>
<dbReference type="InterPro" id="IPR002937">
    <property type="entry name" value="Amino_oxidase"/>
</dbReference>
<dbReference type="PANTHER" id="PTHR10668:SF103">
    <property type="entry name" value="PYRIDINE NUCLEOTIDE-DISULFIDE OXIDOREDUCTASE DOMAIN-CONTAINING PROTEIN 2"/>
    <property type="match status" value="1"/>
</dbReference>
<dbReference type="InterPro" id="IPR036188">
    <property type="entry name" value="FAD/NAD-bd_sf"/>
</dbReference>
<evidence type="ECO:0000256" key="1">
    <source>
        <dbReference type="ARBA" id="ARBA00037217"/>
    </source>
</evidence>